<feature type="short sequence motif" description="PRPP-binding" evidence="6">
    <location>
        <begin position="93"/>
        <end position="105"/>
    </location>
</feature>
<evidence type="ECO:0000313" key="9">
    <source>
        <dbReference type="Proteomes" id="UP001160991"/>
    </source>
</evidence>
<keyword evidence="6 8" id="KW-0808">Transferase</keyword>
<evidence type="ECO:0000256" key="3">
    <source>
        <dbReference type="ARBA" id="ARBA00022676"/>
    </source>
</evidence>
<dbReference type="NCBIfam" id="NF003548">
    <property type="entry name" value="PRK05205.1-4"/>
    <property type="match status" value="1"/>
</dbReference>
<keyword evidence="6" id="KW-0694">RNA-binding</keyword>
<sequence length="173" mass="19624">MKTKEVVDELTVKRAITRITYEIIERNKDLNKIVLAGIKTRGVFIAYRIQERLEQLESISVPVVELDTKPFRDDVKSGEDTSIISVDVTEREVILVDDVLYTGRTIRAAIDNIVSHGRPSRVSLAVLVDRGHRELPIRPDYVGKNIPTSRSEEIIVEMTELDGQDRVLITEEA</sequence>
<evidence type="ECO:0000256" key="2">
    <source>
        <dbReference type="ARBA" id="ARBA00022472"/>
    </source>
</evidence>
<dbReference type="Gene3D" id="3.40.50.2020">
    <property type="match status" value="1"/>
</dbReference>
<evidence type="ECO:0000259" key="7">
    <source>
        <dbReference type="Pfam" id="PF00156"/>
    </source>
</evidence>
<comment type="function">
    <text evidence="6">Regulates transcriptional attenuation of the pyrimidine nucleotide (pyr) operon by binding in a uridine-dependent manner to specific sites on pyr mRNA. This disrupts an antiterminator hairpin in the RNA and favors formation of a downstream transcription terminator, leading to a reduced expression of downstream genes.</text>
</comment>
<protein>
    <recommendedName>
        <fullName evidence="6">Bifunctional protein PyrR</fullName>
    </recommendedName>
    <domain>
        <recommendedName>
            <fullName evidence="6">Pyrimidine operon regulatory protein</fullName>
        </recommendedName>
    </domain>
    <domain>
        <recommendedName>
            <fullName evidence="6">Uracil phosphoribosyltransferase</fullName>
            <shortName evidence="6">UPRTase</shortName>
            <ecNumber evidence="6">2.4.2.9</ecNumber>
        </recommendedName>
    </domain>
</protein>
<dbReference type="PANTHER" id="PTHR11608">
    <property type="entry name" value="BIFUNCTIONAL PROTEIN PYRR"/>
    <property type="match status" value="1"/>
</dbReference>
<gene>
    <name evidence="6 8" type="primary">pyrR</name>
    <name evidence="8" type="ORF">QEZ38_03690</name>
</gene>
<dbReference type="PANTHER" id="PTHR11608:SF0">
    <property type="entry name" value="BIFUNCTIONAL PROTEIN PYRR"/>
    <property type="match status" value="1"/>
</dbReference>
<accession>A0ABT6PCX3</accession>
<dbReference type="HAMAP" id="MF_01219">
    <property type="entry name" value="PyrR"/>
    <property type="match status" value="1"/>
</dbReference>
<dbReference type="InterPro" id="IPR000836">
    <property type="entry name" value="PRTase_dom"/>
</dbReference>
<dbReference type="Proteomes" id="UP001160991">
    <property type="component" value="Unassembled WGS sequence"/>
</dbReference>
<proteinExistence type="inferred from homology"/>
<keyword evidence="9" id="KW-1185">Reference proteome</keyword>
<dbReference type="EMBL" id="JARZZP010000005">
    <property type="protein sequence ID" value="MDI1473795.1"/>
    <property type="molecule type" value="Genomic_DNA"/>
</dbReference>
<keyword evidence="2 6" id="KW-0806">Transcription termination</keyword>
<dbReference type="InterPro" id="IPR023050">
    <property type="entry name" value="PyrR"/>
</dbReference>
<evidence type="ECO:0000313" key="8">
    <source>
        <dbReference type="EMBL" id="MDI1473795.1"/>
    </source>
</evidence>
<comment type="catalytic activity">
    <reaction evidence="6">
        <text>UMP + diphosphate = 5-phospho-alpha-D-ribose 1-diphosphate + uracil</text>
        <dbReference type="Rhea" id="RHEA:13017"/>
        <dbReference type="ChEBI" id="CHEBI:17568"/>
        <dbReference type="ChEBI" id="CHEBI:33019"/>
        <dbReference type="ChEBI" id="CHEBI:57865"/>
        <dbReference type="ChEBI" id="CHEBI:58017"/>
        <dbReference type="EC" id="2.4.2.9"/>
    </reaction>
</comment>
<dbReference type="CDD" id="cd06223">
    <property type="entry name" value="PRTases_typeI"/>
    <property type="match status" value="1"/>
</dbReference>
<dbReference type="InterPro" id="IPR050137">
    <property type="entry name" value="PyrR_bifunctional"/>
</dbReference>
<keyword evidence="3 6" id="KW-0328">Glycosyltransferase</keyword>
<dbReference type="Pfam" id="PF00156">
    <property type="entry name" value="Pribosyltran"/>
    <property type="match status" value="1"/>
</dbReference>
<evidence type="ECO:0000256" key="4">
    <source>
        <dbReference type="ARBA" id="ARBA00023015"/>
    </source>
</evidence>
<comment type="function">
    <text evidence="6">Also displays a weak uracil phosphoribosyltransferase activity which is not physiologically significant.</text>
</comment>
<dbReference type="NCBIfam" id="NF003549">
    <property type="entry name" value="PRK05205.1-5"/>
    <property type="match status" value="1"/>
</dbReference>
<organism evidence="8 9">
    <name type="scientific">Streptococcus taonis</name>
    <dbReference type="NCBI Taxonomy" id="3041623"/>
    <lineage>
        <taxon>Bacteria</taxon>
        <taxon>Bacillati</taxon>
        <taxon>Bacillota</taxon>
        <taxon>Bacilli</taxon>
        <taxon>Lactobacillales</taxon>
        <taxon>Streptococcaceae</taxon>
        <taxon>Streptococcus</taxon>
    </lineage>
</organism>
<dbReference type="EC" id="2.4.2.9" evidence="6"/>
<evidence type="ECO:0000256" key="5">
    <source>
        <dbReference type="ARBA" id="ARBA00023163"/>
    </source>
</evidence>
<evidence type="ECO:0000256" key="6">
    <source>
        <dbReference type="HAMAP-Rule" id="MF_01219"/>
    </source>
</evidence>
<dbReference type="GO" id="GO:0004845">
    <property type="term" value="F:uracil phosphoribosyltransferase activity"/>
    <property type="evidence" value="ECO:0007669"/>
    <property type="project" value="UniProtKB-EC"/>
</dbReference>
<dbReference type="SUPFAM" id="SSF53271">
    <property type="entry name" value="PRTase-like"/>
    <property type="match status" value="1"/>
</dbReference>
<evidence type="ECO:0000256" key="1">
    <source>
        <dbReference type="ARBA" id="ARBA00005565"/>
    </source>
</evidence>
<reference evidence="8" key="1">
    <citation type="submission" date="2023-04" db="EMBL/GenBank/DDBJ databases">
        <title>A new Streptococcus species isolated from the patient with bacteremia.</title>
        <authorList>
            <person name="Chen Y.-S."/>
            <person name="Lee C.-Y."/>
            <person name="Chan C.-K."/>
        </authorList>
    </citation>
    <scope>NUCLEOTIDE SEQUENCE</scope>
    <source>
        <strain evidence="8">ST22-14</strain>
    </source>
</reference>
<keyword evidence="4 6" id="KW-0805">Transcription regulation</keyword>
<name>A0ABT6PCX3_9STRE</name>
<comment type="subunit">
    <text evidence="6">Homodimer and homohexamer; in equilibrium.</text>
</comment>
<comment type="caution">
    <text evidence="8">The sequence shown here is derived from an EMBL/GenBank/DDBJ whole genome shotgun (WGS) entry which is preliminary data.</text>
</comment>
<keyword evidence="5 6" id="KW-0804">Transcription</keyword>
<dbReference type="InterPro" id="IPR029057">
    <property type="entry name" value="PRTase-like"/>
</dbReference>
<feature type="domain" description="Phosphoribosyltransferase" evidence="7">
    <location>
        <begin position="4"/>
        <end position="152"/>
    </location>
</feature>
<comment type="similarity">
    <text evidence="1 6">Belongs to the purine/pyrimidine phosphoribosyltransferase family. PyrR subfamily.</text>
</comment>
<dbReference type="RefSeq" id="WP_281335082.1">
    <property type="nucleotide sequence ID" value="NZ_JARZZP010000005.1"/>
</dbReference>